<organism evidence="2 3">
    <name type="scientific">Mucuna pruriens</name>
    <name type="common">Velvet bean</name>
    <name type="synonym">Dolichos pruriens</name>
    <dbReference type="NCBI Taxonomy" id="157652"/>
    <lineage>
        <taxon>Eukaryota</taxon>
        <taxon>Viridiplantae</taxon>
        <taxon>Streptophyta</taxon>
        <taxon>Embryophyta</taxon>
        <taxon>Tracheophyta</taxon>
        <taxon>Spermatophyta</taxon>
        <taxon>Magnoliopsida</taxon>
        <taxon>eudicotyledons</taxon>
        <taxon>Gunneridae</taxon>
        <taxon>Pentapetalae</taxon>
        <taxon>rosids</taxon>
        <taxon>fabids</taxon>
        <taxon>Fabales</taxon>
        <taxon>Fabaceae</taxon>
        <taxon>Papilionoideae</taxon>
        <taxon>50 kb inversion clade</taxon>
        <taxon>NPAAA clade</taxon>
        <taxon>indigoferoid/millettioid clade</taxon>
        <taxon>Phaseoleae</taxon>
        <taxon>Mucuna</taxon>
    </lineage>
</organism>
<dbReference type="EMBL" id="QJKJ01009709">
    <property type="protein sequence ID" value="RDX75837.1"/>
    <property type="molecule type" value="Genomic_DNA"/>
</dbReference>
<dbReference type="AlphaFoldDB" id="A0A371FC14"/>
<name>A0A371FC14_MUCPR</name>
<evidence type="ECO:0000313" key="3">
    <source>
        <dbReference type="Proteomes" id="UP000257109"/>
    </source>
</evidence>
<gene>
    <name evidence="2" type="ORF">CR513_44251</name>
</gene>
<evidence type="ECO:0000313" key="2">
    <source>
        <dbReference type="EMBL" id="RDX75837.1"/>
    </source>
</evidence>
<sequence length="84" mass="9462">MAQELDNWKDEALLELVSQQILNIEATLRIDNTTLKPDGASKSSRQDEGEGPEEEALIELERILERERLRLQSGTEDLETDAPG</sequence>
<proteinExistence type="predicted"/>
<feature type="region of interest" description="Disordered" evidence="1">
    <location>
        <begin position="33"/>
        <end position="54"/>
    </location>
</feature>
<protein>
    <submittedName>
        <fullName evidence="2">Uncharacterized protein</fullName>
    </submittedName>
</protein>
<dbReference type="Proteomes" id="UP000257109">
    <property type="component" value="Unassembled WGS sequence"/>
</dbReference>
<feature type="non-terminal residue" evidence="2">
    <location>
        <position position="1"/>
    </location>
</feature>
<accession>A0A371FC14</accession>
<comment type="caution">
    <text evidence="2">The sequence shown here is derived from an EMBL/GenBank/DDBJ whole genome shotgun (WGS) entry which is preliminary data.</text>
</comment>
<evidence type="ECO:0000256" key="1">
    <source>
        <dbReference type="SAM" id="MobiDB-lite"/>
    </source>
</evidence>
<keyword evidence="3" id="KW-1185">Reference proteome</keyword>
<reference evidence="2" key="1">
    <citation type="submission" date="2018-05" db="EMBL/GenBank/DDBJ databases">
        <title>Draft genome of Mucuna pruriens seed.</title>
        <authorList>
            <person name="Nnadi N.E."/>
            <person name="Vos R."/>
            <person name="Hasami M.H."/>
            <person name="Devisetty U.K."/>
            <person name="Aguiy J.C."/>
        </authorList>
    </citation>
    <scope>NUCLEOTIDE SEQUENCE [LARGE SCALE GENOMIC DNA]</scope>
    <source>
        <strain evidence="2">JCA_2017</strain>
    </source>
</reference>